<sequence length="165" mass="17443">MSQYVMGDSTKVLEQQFTHKTATSVGCLLASSLAKTRNVVVPKIITVVAVLRGETIDLSRATFVHPTTHIKVYAILGGVRILVPRGVRFASSGVGVAGLFLSATEEDQPALSTEAPFVLITGVSILGKAAPQVNHDAAPVAMTYSFAPATHRAQHPSVPSKLRAR</sequence>
<dbReference type="PANTHER" id="PTHR40763:SF5">
    <property type="entry name" value="MEMBRANE PROTEIN"/>
    <property type="match status" value="1"/>
</dbReference>
<evidence type="ECO:0000313" key="1">
    <source>
        <dbReference type="EMBL" id="OQR85483.1"/>
    </source>
</evidence>
<comment type="caution">
    <text evidence="1">The sequence shown here is derived from an EMBL/GenBank/DDBJ whole genome shotgun (WGS) entry which is preliminary data.</text>
</comment>
<name>A0A1V9YIC5_ACHHY</name>
<organism evidence="1 2">
    <name type="scientific">Achlya hypogyna</name>
    <name type="common">Oomycete</name>
    <name type="synonym">Protoachlya hypogyna</name>
    <dbReference type="NCBI Taxonomy" id="1202772"/>
    <lineage>
        <taxon>Eukaryota</taxon>
        <taxon>Sar</taxon>
        <taxon>Stramenopiles</taxon>
        <taxon>Oomycota</taxon>
        <taxon>Saprolegniomycetes</taxon>
        <taxon>Saprolegniales</taxon>
        <taxon>Achlyaceae</taxon>
        <taxon>Achlya</taxon>
    </lineage>
</organism>
<proteinExistence type="predicted"/>
<reference evidence="1 2" key="1">
    <citation type="journal article" date="2014" name="Genome Biol. Evol.">
        <title>The secreted proteins of Achlya hypogyna and Thraustotheca clavata identify the ancestral oomycete secretome and reveal gene acquisitions by horizontal gene transfer.</title>
        <authorList>
            <person name="Misner I."/>
            <person name="Blouin N."/>
            <person name="Leonard G."/>
            <person name="Richards T.A."/>
            <person name="Lane C.E."/>
        </authorList>
    </citation>
    <scope>NUCLEOTIDE SEQUENCE [LARGE SCALE GENOMIC DNA]</scope>
    <source>
        <strain evidence="1 2">ATCC 48635</strain>
    </source>
</reference>
<dbReference type="OrthoDB" id="65474at2759"/>
<protein>
    <submittedName>
        <fullName evidence="1">Uncharacterized protein</fullName>
    </submittedName>
</protein>
<evidence type="ECO:0000313" key="2">
    <source>
        <dbReference type="Proteomes" id="UP000243579"/>
    </source>
</evidence>
<dbReference type="AlphaFoldDB" id="A0A1V9YIC5"/>
<gene>
    <name evidence="1" type="ORF">ACHHYP_11782</name>
</gene>
<accession>A0A1V9YIC5</accession>
<dbReference type="Proteomes" id="UP000243579">
    <property type="component" value="Unassembled WGS sequence"/>
</dbReference>
<dbReference type="PANTHER" id="PTHR40763">
    <property type="entry name" value="MEMBRANE PROTEIN-RELATED"/>
    <property type="match status" value="1"/>
</dbReference>
<keyword evidence="2" id="KW-1185">Reference proteome</keyword>
<dbReference type="EMBL" id="JNBR01001673">
    <property type="protein sequence ID" value="OQR85483.1"/>
    <property type="molecule type" value="Genomic_DNA"/>
</dbReference>